<evidence type="ECO:0000259" key="18">
    <source>
        <dbReference type="Pfam" id="PF02880"/>
    </source>
</evidence>
<dbReference type="RefSeq" id="WP_080066355.1">
    <property type="nucleotide sequence ID" value="NZ_MZGX01000032.1"/>
</dbReference>
<dbReference type="InterPro" id="IPR005846">
    <property type="entry name" value="A-D-PHexomutase_a/b/a-III"/>
</dbReference>
<dbReference type="InterPro" id="IPR016066">
    <property type="entry name" value="A-D-PHexomutase_CS"/>
</dbReference>
<dbReference type="Gene3D" id="3.30.310.50">
    <property type="entry name" value="Alpha-D-phosphohexomutase, C-terminal domain"/>
    <property type="match status" value="1"/>
</dbReference>
<evidence type="ECO:0000313" key="20">
    <source>
        <dbReference type="Proteomes" id="UP000191554"/>
    </source>
</evidence>
<dbReference type="InterPro" id="IPR005845">
    <property type="entry name" value="A-D-PHexomutase_a/b/a-II"/>
</dbReference>
<protein>
    <recommendedName>
        <fullName evidence="11">Phosphoglucomutase</fullName>
        <ecNumber evidence="6">5.4.2.2</ecNumber>
    </recommendedName>
    <alternativeName>
        <fullName evidence="13">Alpha-phosphoglucomutase</fullName>
    </alternativeName>
    <alternativeName>
        <fullName evidence="12">Glucose phosphomutase</fullName>
    </alternativeName>
</protein>
<feature type="domain" description="Alpha-D-phosphohexomutase alpha/beta/alpha" evidence="17">
    <location>
        <begin position="223"/>
        <end position="315"/>
    </location>
</feature>
<evidence type="ECO:0000256" key="4">
    <source>
        <dbReference type="ARBA" id="ARBA00005189"/>
    </source>
</evidence>
<dbReference type="Proteomes" id="UP000191554">
    <property type="component" value="Unassembled WGS sequence"/>
</dbReference>
<dbReference type="AlphaFoldDB" id="A0A1V4SEB1"/>
<evidence type="ECO:0000313" key="19">
    <source>
        <dbReference type="EMBL" id="OPX42249.1"/>
    </source>
</evidence>
<dbReference type="STRING" id="48256.CLHUN_38990"/>
<evidence type="ECO:0000256" key="9">
    <source>
        <dbReference type="ARBA" id="ARBA00022842"/>
    </source>
</evidence>
<evidence type="ECO:0000256" key="2">
    <source>
        <dbReference type="ARBA" id="ARBA00001946"/>
    </source>
</evidence>
<dbReference type="Pfam" id="PF02878">
    <property type="entry name" value="PGM_PMM_I"/>
    <property type="match status" value="1"/>
</dbReference>
<dbReference type="SUPFAM" id="SSF55957">
    <property type="entry name" value="Phosphoglucomutase, C-terminal domain"/>
    <property type="match status" value="1"/>
</dbReference>
<comment type="similarity">
    <text evidence="5 14">Belongs to the phosphohexose mutase family.</text>
</comment>
<organism evidence="19 20">
    <name type="scientific">Ruminiclostridium hungatei</name>
    <name type="common">Clostridium hungatei</name>
    <dbReference type="NCBI Taxonomy" id="48256"/>
    <lineage>
        <taxon>Bacteria</taxon>
        <taxon>Bacillati</taxon>
        <taxon>Bacillota</taxon>
        <taxon>Clostridia</taxon>
        <taxon>Eubacteriales</taxon>
        <taxon>Oscillospiraceae</taxon>
        <taxon>Ruminiclostridium</taxon>
    </lineage>
</organism>
<keyword evidence="7" id="KW-0597">Phosphoprotein</keyword>
<dbReference type="PRINTS" id="PR00509">
    <property type="entry name" value="PGMPMM"/>
</dbReference>
<evidence type="ECO:0000256" key="11">
    <source>
        <dbReference type="ARBA" id="ARBA00039995"/>
    </source>
</evidence>
<dbReference type="InterPro" id="IPR036900">
    <property type="entry name" value="A-D-PHexomutase_C_sf"/>
</dbReference>
<evidence type="ECO:0000259" key="16">
    <source>
        <dbReference type="Pfam" id="PF02878"/>
    </source>
</evidence>
<evidence type="ECO:0000256" key="7">
    <source>
        <dbReference type="ARBA" id="ARBA00022553"/>
    </source>
</evidence>
<evidence type="ECO:0000256" key="5">
    <source>
        <dbReference type="ARBA" id="ARBA00010231"/>
    </source>
</evidence>
<dbReference type="Pfam" id="PF00408">
    <property type="entry name" value="PGM_PMM_IV"/>
    <property type="match status" value="1"/>
</dbReference>
<dbReference type="EC" id="5.4.2.2" evidence="6"/>
<dbReference type="Pfam" id="PF02880">
    <property type="entry name" value="PGM_PMM_III"/>
    <property type="match status" value="1"/>
</dbReference>
<dbReference type="CDD" id="cd05799">
    <property type="entry name" value="PGM2"/>
    <property type="match status" value="1"/>
</dbReference>
<dbReference type="PANTHER" id="PTHR45745:SF1">
    <property type="entry name" value="PHOSPHOGLUCOMUTASE 2B-RELATED"/>
    <property type="match status" value="1"/>
</dbReference>
<dbReference type="InterPro" id="IPR005843">
    <property type="entry name" value="A-D-PHexomutase_C"/>
</dbReference>
<dbReference type="OrthoDB" id="9806956at2"/>
<comment type="catalytic activity">
    <reaction evidence="1">
        <text>alpha-D-glucose 1-phosphate = alpha-D-glucose 6-phosphate</text>
        <dbReference type="Rhea" id="RHEA:23536"/>
        <dbReference type="ChEBI" id="CHEBI:58225"/>
        <dbReference type="ChEBI" id="CHEBI:58601"/>
        <dbReference type="EC" id="5.4.2.2"/>
    </reaction>
</comment>
<comment type="caution">
    <text evidence="19">The sequence shown here is derived from an EMBL/GenBank/DDBJ whole genome shotgun (WGS) entry which is preliminary data.</text>
</comment>
<gene>
    <name evidence="19" type="primary">pgcA</name>
    <name evidence="19" type="ORF">CLHUN_38990</name>
</gene>
<evidence type="ECO:0000259" key="17">
    <source>
        <dbReference type="Pfam" id="PF02879"/>
    </source>
</evidence>
<evidence type="ECO:0000256" key="3">
    <source>
        <dbReference type="ARBA" id="ARBA00005164"/>
    </source>
</evidence>
<keyword evidence="10 19" id="KW-0413">Isomerase</keyword>
<dbReference type="InterPro" id="IPR005844">
    <property type="entry name" value="A-D-PHexomutase_a/b/a-I"/>
</dbReference>
<evidence type="ECO:0000256" key="1">
    <source>
        <dbReference type="ARBA" id="ARBA00000443"/>
    </source>
</evidence>
<comment type="cofactor">
    <cofactor evidence="2">
        <name>Mg(2+)</name>
        <dbReference type="ChEBI" id="CHEBI:18420"/>
    </cofactor>
</comment>
<proteinExistence type="inferred from homology"/>
<evidence type="ECO:0000256" key="6">
    <source>
        <dbReference type="ARBA" id="ARBA00012728"/>
    </source>
</evidence>
<accession>A0A1V4SEB1</accession>
<dbReference type="SUPFAM" id="SSF53738">
    <property type="entry name" value="Phosphoglucomutase, first 3 domains"/>
    <property type="match status" value="3"/>
</dbReference>
<keyword evidence="8 14" id="KW-0479">Metal-binding</keyword>
<reference evidence="19 20" key="1">
    <citation type="submission" date="2017-03" db="EMBL/GenBank/DDBJ databases">
        <title>Genome sequence of Clostridium hungatei DSM 14427.</title>
        <authorList>
            <person name="Poehlein A."/>
            <person name="Daniel R."/>
        </authorList>
    </citation>
    <scope>NUCLEOTIDE SEQUENCE [LARGE SCALE GENOMIC DNA]</scope>
    <source>
        <strain evidence="19 20">DSM 14427</strain>
    </source>
</reference>
<feature type="domain" description="Alpha-D-phosphohexomutase alpha/beta/alpha" evidence="16">
    <location>
        <begin position="43"/>
        <end position="179"/>
    </location>
</feature>
<dbReference type="GO" id="GO:0000287">
    <property type="term" value="F:magnesium ion binding"/>
    <property type="evidence" value="ECO:0007669"/>
    <property type="project" value="InterPro"/>
</dbReference>
<dbReference type="GO" id="GO:0008973">
    <property type="term" value="F:phosphopentomutase activity"/>
    <property type="evidence" value="ECO:0007669"/>
    <property type="project" value="TreeGrafter"/>
</dbReference>
<feature type="domain" description="Alpha-D-phosphohexomutase alpha/beta/alpha" evidence="18">
    <location>
        <begin position="325"/>
        <end position="451"/>
    </location>
</feature>
<evidence type="ECO:0000259" key="15">
    <source>
        <dbReference type="Pfam" id="PF00408"/>
    </source>
</evidence>
<keyword evidence="20" id="KW-1185">Reference proteome</keyword>
<dbReference type="EMBL" id="MZGX01000032">
    <property type="protein sequence ID" value="OPX42249.1"/>
    <property type="molecule type" value="Genomic_DNA"/>
</dbReference>
<dbReference type="GO" id="GO:0005975">
    <property type="term" value="P:carbohydrate metabolic process"/>
    <property type="evidence" value="ECO:0007669"/>
    <property type="project" value="InterPro"/>
</dbReference>
<dbReference type="GO" id="GO:0004614">
    <property type="term" value="F:phosphoglucomutase activity"/>
    <property type="evidence" value="ECO:0007669"/>
    <property type="project" value="UniProtKB-EC"/>
</dbReference>
<comment type="pathway">
    <text evidence="4">Lipid metabolism.</text>
</comment>
<dbReference type="Gene3D" id="3.40.120.10">
    <property type="entry name" value="Alpha-D-Glucose-1,6-Bisphosphate, subunit A, domain 3"/>
    <property type="match status" value="3"/>
</dbReference>
<name>A0A1V4SEB1_RUMHU</name>
<evidence type="ECO:0000256" key="13">
    <source>
        <dbReference type="ARBA" id="ARBA00041467"/>
    </source>
</evidence>
<keyword evidence="9 14" id="KW-0460">Magnesium</keyword>
<sequence>MDSMAKLNLWLESDYFDQDTKNELISIKNDTKEVEDRFYKSLEFGTGGLRGIIGAGTNRINIYTVRVASQGLADYINKLGKQDKGIVIAYDSRFMSPEFSLEAAKVFCANGIKSYLFDELRPTPQLSFAVRYLKAAAGIVVTASHNPKQYNGYKVYGEDGGQLSIDGSNAVIDEINKISDITKVSTMSKEAALEKGLLEIIGSKVDDAYIGMLKTLQVNKDAVAQVADSFKIVFTPLHGAGNKPVRRILSENGFKNVLVVKEQELPDSQFSTVKSPNPEERSAFELAIKLASENNVDLIIGTDPDSDRVGVVVRKDDGEYAVLTGNQTGCLLLEYILTAMDEAGKLPKNGFAVKTIVTTELSREIAEFYNIELVEVLTGFKFIGEQIMLRDEQGDQKYLFGFEESYGYLAGTDVRDKDAVVASMLVAEMAAYYKTKNMSLNDALIKLFEKYGYFIEGVNSFTLEGKDGLMKIKSAMAEMRTARYTGFGDLRVKAIRDYQNSERYVIASGSTEKITLPQSDVLYFEMEDGSWFCVRPSGTEPKIKIYYGVSDKTLELAQQRLENLKNSVLDVIKPLL</sequence>
<evidence type="ECO:0000256" key="10">
    <source>
        <dbReference type="ARBA" id="ARBA00023235"/>
    </source>
</evidence>
<dbReference type="InterPro" id="IPR016055">
    <property type="entry name" value="A-D-PHexomutase_a/b/a-I/II/III"/>
</dbReference>
<evidence type="ECO:0000256" key="14">
    <source>
        <dbReference type="RuleBase" id="RU004326"/>
    </source>
</evidence>
<feature type="domain" description="Alpha-D-phosphohexomutase C-terminal" evidence="15">
    <location>
        <begin position="507"/>
        <end position="552"/>
    </location>
</feature>
<dbReference type="Pfam" id="PF02879">
    <property type="entry name" value="PGM_PMM_II"/>
    <property type="match status" value="1"/>
</dbReference>
<dbReference type="InterPro" id="IPR005841">
    <property type="entry name" value="Alpha-D-phosphohexomutase_SF"/>
</dbReference>
<evidence type="ECO:0000256" key="12">
    <source>
        <dbReference type="ARBA" id="ARBA00041398"/>
    </source>
</evidence>
<dbReference type="PANTHER" id="PTHR45745">
    <property type="entry name" value="PHOSPHOMANNOMUTASE 45A"/>
    <property type="match status" value="1"/>
</dbReference>
<dbReference type="PROSITE" id="PS00710">
    <property type="entry name" value="PGM_PMM"/>
    <property type="match status" value="1"/>
</dbReference>
<dbReference type="GO" id="GO:0006166">
    <property type="term" value="P:purine ribonucleoside salvage"/>
    <property type="evidence" value="ECO:0007669"/>
    <property type="project" value="TreeGrafter"/>
</dbReference>
<evidence type="ECO:0000256" key="8">
    <source>
        <dbReference type="ARBA" id="ARBA00022723"/>
    </source>
</evidence>
<comment type="pathway">
    <text evidence="3">Glycolipid metabolism; diglucosyl-diacylglycerol biosynthesis.</text>
</comment>